<dbReference type="SMART" id="SM00530">
    <property type="entry name" value="HTH_XRE"/>
    <property type="match status" value="1"/>
</dbReference>
<keyword evidence="7" id="KW-1185">Reference proteome</keyword>
<dbReference type="OrthoDB" id="5659783at2"/>
<evidence type="ECO:0000256" key="1">
    <source>
        <dbReference type="ARBA" id="ARBA00023015"/>
    </source>
</evidence>
<evidence type="ECO:0000313" key="6">
    <source>
        <dbReference type="EMBL" id="SFI77064.1"/>
    </source>
</evidence>
<evidence type="ECO:0000313" key="7">
    <source>
        <dbReference type="Proteomes" id="UP000199377"/>
    </source>
</evidence>
<keyword evidence="4" id="KW-0175">Coiled coil</keyword>
<dbReference type="Gene3D" id="1.10.260.40">
    <property type="entry name" value="lambda repressor-like DNA-binding domains"/>
    <property type="match status" value="1"/>
</dbReference>
<accession>A0A1I3KXC8</accession>
<dbReference type="SUPFAM" id="SSF47413">
    <property type="entry name" value="lambda repressor-like DNA-binding domains"/>
    <property type="match status" value="1"/>
</dbReference>
<proteinExistence type="predicted"/>
<dbReference type="InterPro" id="IPR010982">
    <property type="entry name" value="Lambda_DNA-bd_dom_sf"/>
</dbReference>
<dbReference type="Proteomes" id="UP000199377">
    <property type="component" value="Unassembled WGS sequence"/>
</dbReference>
<feature type="domain" description="HTH cro/C1-type" evidence="5">
    <location>
        <begin position="18"/>
        <end position="72"/>
    </location>
</feature>
<sequence length="126" mass="13762">MTDDDYYSDDAATFGDRLAAAREALGLSQAQLASRSGVRLSTIQNWEGDRSEPRANKLQMIAGILNVSMIWLLTGQGEGGVSPEDDADADLKGVLAEMREIRVAQSRLLDRLARLEKRIRQAGKTG</sequence>
<dbReference type="InterPro" id="IPR001387">
    <property type="entry name" value="Cro/C1-type_HTH"/>
</dbReference>
<dbReference type="PANTHER" id="PTHR40661">
    <property type="match status" value="1"/>
</dbReference>
<feature type="coiled-coil region" evidence="4">
    <location>
        <begin position="98"/>
        <end position="125"/>
    </location>
</feature>
<dbReference type="GO" id="GO:0003677">
    <property type="term" value="F:DNA binding"/>
    <property type="evidence" value="ECO:0007669"/>
    <property type="project" value="UniProtKB-KW"/>
</dbReference>
<keyword evidence="2" id="KW-0238">DNA-binding</keyword>
<name>A0A1I3KXC8_9RHOB</name>
<organism evidence="6 7">
    <name type="scientific">Albimonas pacifica</name>
    <dbReference type="NCBI Taxonomy" id="1114924"/>
    <lineage>
        <taxon>Bacteria</taxon>
        <taxon>Pseudomonadati</taxon>
        <taxon>Pseudomonadota</taxon>
        <taxon>Alphaproteobacteria</taxon>
        <taxon>Rhodobacterales</taxon>
        <taxon>Paracoccaceae</taxon>
        <taxon>Albimonas</taxon>
    </lineage>
</organism>
<dbReference type="PANTHER" id="PTHR40661:SF3">
    <property type="entry name" value="FELS-1 PROPHAGE TRANSCRIPTIONAL REGULATOR"/>
    <property type="match status" value="1"/>
</dbReference>
<gene>
    <name evidence="6" type="ORF">SAMN05216258_109120</name>
</gene>
<dbReference type="STRING" id="1114924.SAMN05216258_109120"/>
<evidence type="ECO:0000256" key="2">
    <source>
        <dbReference type="ARBA" id="ARBA00023125"/>
    </source>
</evidence>
<evidence type="ECO:0000256" key="3">
    <source>
        <dbReference type="ARBA" id="ARBA00023163"/>
    </source>
</evidence>
<dbReference type="PROSITE" id="PS50943">
    <property type="entry name" value="HTH_CROC1"/>
    <property type="match status" value="1"/>
</dbReference>
<dbReference type="Pfam" id="PF01381">
    <property type="entry name" value="HTH_3"/>
    <property type="match status" value="1"/>
</dbReference>
<reference evidence="6 7" key="1">
    <citation type="submission" date="2016-10" db="EMBL/GenBank/DDBJ databases">
        <authorList>
            <person name="de Groot N.N."/>
        </authorList>
    </citation>
    <scope>NUCLEOTIDE SEQUENCE [LARGE SCALE GENOMIC DNA]</scope>
    <source>
        <strain evidence="6 7">CGMCC 1.11030</strain>
    </source>
</reference>
<keyword evidence="1" id="KW-0805">Transcription regulation</keyword>
<dbReference type="AlphaFoldDB" id="A0A1I3KXC8"/>
<evidence type="ECO:0000256" key="4">
    <source>
        <dbReference type="SAM" id="Coils"/>
    </source>
</evidence>
<evidence type="ECO:0000259" key="5">
    <source>
        <dbReference type="PROSITE" id="PS50943"/>
    </source>
</evidence>
<dbReference type="RefSeq" id="WP_092862522.1">
    <property type="nucleotide sequence ID" value="NZ_FOQH01000009.1"/>
</dbReference>
<keyword evidence="3" id="KW-0804">Transcription</keyword>
<dbReference type="EMBL" id="FOQH01000009">
    <property type="protein sequence ID" value="SFI77064.1"/>
    <property type="molecule type" value="Genomic_DNA"/>
</dbReference>
<dbReference type="CDD" id="cd00093">
    <property type="entry name" value="HTH_XRE"/>
    <property type="match status" value="1"/>
</dbReference>
<protein>
    <submittedName>
        <fullName evidence="6">Transcriptional regulator, contains XRE-family HTH domain</fullName>
    </submittedName>
</protein>